<protein>
    <submittedName>
        <fullName evidence="2">SGT1 protein-like</fullName>
    </submittedName>
</protein>
<evidence type="ECO:0000313" key="2">
    <source>
        <dbReference type="EMBL" id="ABC68262.1"/>
    </source>
</evidence>
<gene>
    <name evidence="2" type="primary">Sgt1</name>
</gene>
<dbReference type="PANTHER" id="PTHR13060">
    <property type="entry name" value="SGT1 PROTEIN HSGT1 SUPPRESSOR OF GCR2"/>
    <property type="match status" value="1"/>
</dbReference>
<feature type="region of interest" description="Disordered" evidence="1">
    <location>
        <begin position="36"/>
        <end position="84"/>
    </location>
</feature>
<dbReference type="Pfam" id="PF07093">
    <property type="entry name" value="SGT1"/>
    <property type="match status" value="1"/>
</dbReference>
<proteinExistence type="evidence at transcript level"/>
<accession>Q2LC23</accession>
<dbReference type="AlphaFoldDB" id="Q2LC23"/>
<dbReference type="PANTHER" id="PTHR13060:SF0">
    <property type="entry name" value="PROTEIN ECDYSONELESS HOMOLOG"/>
    <property type="match status" value="1"/>
</dbReference>
<sequence length="179" mass="19390">MSEADPLSIFSQKFLETGIPTIGDLDVERFMKEIDSFMKPPNAEHAAAADDDDDVDEDLSSDMDMDDSEDSDVGEVSDDHEDGQTAFMSSYSDALSEELKSTTLDKSFVRANEPTFNKEEGTSNASGDVNDEFTPVDVDVNLAKSFLGSFSSQEGLPGPASNLLGLMGLQLPQDDENNK</sequence>
<reference evidence="2" key="1">
    <citation type="submission" date="2005-12" db="EMBL/GenBank/DDBJ databases">
        <title>Construction of full-length cDNA library from the Saussurea involucrata Kar.et Kir.</title>
        <authorList>
            <person name="Zhu J."/>
            <person name="Liu H."/>
        </authorList>
    </citation>
    <scope>NUCLEOTIDE SEQUENCE</scope>
</reference>
<evidence type="ECO:0000256" key="1">
    <source>
        <dbReference type="SAM" id="MobiDB-lite"/>
    </source>
</evidence>
<feature type="compositionally biased region" description="Acidic residues" evidence="1">
    <location>
        <begin position="49"/>
        <end position="81"/>
    </location>
</feature>
<organism evidence="2">
    <name type="scientific">Saussurea involucrata</name>
    <dbReference type="NCBI Taxonomy" id="200489"/>
    <lineage>
        <taxon>Eukaryota</taxon>
        <taxon>Viridiplantae</taxon>
        <taxon>Streptophyta</taxon>
        <taxon>Embryophyta</taxon>
        <taxon>Tracheophyta</taxon>
        <taxon>Spermatophyta</taxon>
        <taxon>Magnoliopsida</taxon>
        <taxon>eudicotyledons</taxon>
        <taxon>Gunneridae</taxon>
        <taxon>Pentapetalae</taxon>
        <taxon>asterids</taxon>
        <taxon>campanulids</taxon>
        <taxon>Asterales</taxon>
        <taxon>Asteraceae</taxon>
        <taxon>Carduoideae</taxon>
        <taxon>Cardueae</taxon>
        <taxon>Saussureinae</taxon>
        <taxon>Saussurea</taxon>
    </lineage>
</organism>
<name>Q2LC23_9ASTR</name>
<dbReference type="GO" id="GO:0005634">
    <property type="term" value="C:nucleus"/>
    <property type="evidence" value="ECO:0007669"/>
    <property type="project" value="TreeGrafter"/>
</dbReference>
<dbReference type="InterPro" id="IPR010770">
    <property type="entry name" value="Ecd"/>
</dbReference>
<feature type="region of interest" description="Disordered" evidence="1">
    <location>
        <begin position="111"/>
        <end position="132"/>
    </location>
</feature>
<dbReference type="EMBL" id="DQ338537">
    <property type="protein sequence ID" value="ABC68262.1"/>
    <property type="molecule type" value="mRNA"/>
</dbReference>